<evidence type="ECO:0000313" key="2">
    <source>
        <dbReference type="Proteomes" id="UP000692954"/>
    </source>
</evidence>
<accession>A0A8S1QXV6</accession>
<name>A0A8S1QXV6_9CILI</name>
<keyword evidence="2" id="KW-1185">Reference proteome</keyword>
<comment type="caution">
    <text evidence="1">The sequence shown here is derived from an EMBL/GenBank/DDBJ whole genome shotgun (WGS) entry which is preliminary data.</text>
</comment>
<reference evidence="1" key="1">
    <citation type="submission" date="2021-01" db="EMBL/GenBank/DDBJ databases">
        <authorList>
            <consortium name="Genoscope - CEA"/>
            <person name="William W."/>
        </authorList>
    </citation>
    <scope>NUCLEOTIDE SEQUENCE</scope>
</reference>
<sequence>MQDNKICYTHQEIIKFICINQLCEDSDTPLCKSCLTNNQHQICQEQNQIITIDQFINKITTQIDKKVQQEQILLDNLKETKTQLIQFYEDVKEEFFQSKLNSIEIKQQAILLRIFRDPILLAQIKNNNFISSNYFQENIEVEKQPLSFTDIDKSLNEIKNVKISLQTNQNTLSSSQINQKNQSDINQKIQNKQNKETQKCKLLIQSQQFAKEEQVNENQTFNTNKDQFKNNQTYYQQNGRQQQEQQIKIQRINSDYQNYPIDSVQQPSIQNFRRLSQNQDLIVEQVNKPPLNKIQLKQKFGKKITSNPIEKIQAISQKELITYSVNMIYNFDIQDQKQPASVQNMQYPIIDLLIDNTKKILIHMENQVLLVSDKLQILDKIQKRIQKNHITIYSHDSNTSNLIYYYQEENQFIRYQMTNSKLTRSSQTPLQSSGGKLLSIKLIKRRTQKGGSSFLLLVAFTNGLIHEYEMFTMNKIKQYQFYQTEYSIIQLEDEYCFGISEKNLYLMKYSEGSTQKICTSKKNIIQCASYVNQQKNEYEILVLQQNNKVYKYTKNGDIINQRQARINNVTSLSCYVESNQPIFFVGFKDGQINCYDLN</sequence>
<organism evidence="1 2">
    <name type="scientific">Paramecium sonneborni</name>
    <dbReference type="NCBI Taxonomy" id="65129"/>
    <lineage>
        <taxon>Eukaryota</taxon>
        <taxon>Sar</taxon>
        <taxon>Alveolata</taxon>
        <taxon>Ciliophora</taxon>
        <taxon>Intramacronucleata</taxon>
        <taxon>Oligohymenophorea</taxon>
        <taxon>Peniculida</taxon>
        <taxon>Parameciidae</taxon>
        <taxon>Paramecium</taxon>
    </lineage>
</organism>
<dbReference type="AlphaFoldDB" id="A0A8S1QXV6"/>
<evidence type="ECO:0000313" key="1">
    <source>
        <dbReference type="EMBL" id="CAD8119814.1"/>
    </source>
</evidence>
<protein>
    <submittedName>
        <fullName evidence="1">Uncharacterized protein</fullName>
    </submittedName>
</protein>
<proteinExistence type="predicted"/>
<dbReference type="Proteomes" id="UP000692954">
    <property type="component" value="Unassembled WGS sequence"/>
</dbReference>
<dbReference type="EMBL" id="CAJJDN010000123">
    <property type="protein sequence ID" value="CAD8119814.1"/>
    <property type="molecule type" value="Genomic_DNA"/>
</dbReference>
<gene>
    <name evidence="1" type="ORF">PSON_ATCC_30995.1.T1230003</name>
</gene>